<evidence type="ECO:0000256" key="1">
    <source>
        <dbReference type="ARBA" id="ARBA00023157"/>
    </source>
</evidence>
<dbReference type="PROSITE" id="PS51406">
    <property type="entry name" value="FIBRINOGEN_C_2"/>
    <property type="match status" value="1"/>
</dbReference>
<dbReference type="AlphaFoldDB" id="A0A667XUL4"/>
<evidence type="ECO:0000313" key="4">
    <source>
        <dbReference type="Ensembl" id="ENSMMDP00005021345.1"/>
    </source>
</evidence>
<dbReference type="Pfam" id="PF00147">
    <property type="entry name" value="Fibrinogen_C"/>
    <property type="match status" value="1"/>
</dbReference>
<dbReference type="InterPro" id="IPR002181">
    <property type="entry name" value="Fibrinogen_a/b/g_C_dom"/>
</dbReference>
<keyword evidence="5" id="KW-1185">Reference proteome</keyword>
<dbReference type="NCBIfam" id="NF040941">
    <property type="entry name" value="GGGWT_bact"/>
    <property type="match status" value="1"/>
</dbReference>
<evidence type="ECO:0000256" key="2">
    <source>
        <dbReference type="SAM" id="SignalP"/>
    </source>
</evidence>
<evidence type="ECO:0000259" key="3">
    <source>
        <dbReference type="PROSITE" id="PS51406"/>
    </source>
</evidence>
<feature type="domain" description="Fibrinogen C-terminal" evidence="3">
    <location>
        <begin position="28"/>
        <end position="245"/>
    </location>
</feature>
<dbReference type="InParanoid" id="A0A667XUL4"/>
<dbReference type="SMART" id="SM00186">
    <property type="entry name" value="FBG"/>
    <property type="match status" value="1"/>
</dbReference>
<reference evidence="4" key="3">
    <citation type="submission" date="2025-09" db="UniProtKB">
        <authorList>
            <consortium name="Ensembl"/>
        </authorList>
    </citation>
    <scope>IDENTIFICATION</scope>
</reference>
<dbReference type="Gene3D" id="3.90.215.10">
    <property type="entry name" value="Gamma Fibrinogen, chain A, domain 1"/>
    <property type="match status" value="1"/>
</dbReference>
<dbReference type="GO" id="GO:0005615">
    <property type="term" value="C:extracellular space"/>
    <property type="evidence" value="ECO:0007669"/>
    <property type="project" value="TreeGrafter"/>
</dbReference>
<dbReference type="InterPro" id="IPR050373">
    <property type="entry name" value="Fibrinogen_C-term_domain"/>
</dbReference>
<dbReference type="Ensembl" id="ENSMMDT00005021831.1">
    <property type="protein sequence ID" value="ENSMMDP00005021345.1"/>
    <property type="gene ID" value="ENSMMDG00005010443.1"/>
</dbReference>
<dbReference type="CDD" id="cd00087">
    <property type="entry name" value="FReD"/>
    <property type="match status" value="1"/>
</dbReference>
<dbReference type="PANTHER" id="PTHR19143:SF225">
    <property type="entry name" value="MICROFIBRIL-ASSOCIATED GLYCOPROTEIN 4"/>
    <property type="match status" value="1"/>
</dbReference>
<accession>A0A667XUL4</accession>
<dbReference type="GeneTree" id="ENSGT00940000154615"/>
<organism evidence="4 5">
    <name type="scientific">Myripristis murdjan</name>
    <name type="common">pinecone soldierfish</name>
    <dbReference type="NCBI Taxonomy" id="586833"/>
    <lineage>
        <taxon>Eukaryota</taxon>
        <taxon>Metazoa</taxon>
        <taxon>Chordata</taxon>
        <taxon>Craniata</taxon>
        <taxon>Vertebrata</taxon>
        <taxon>Euteleostomi</taxon>
        <taxon>Actinopterygii</taxon>
        <taxon>Neopterygii</taxon>
        <taxon>Teleostei</taxon>
        <taxon>Neoteleostei</taxon>
        <taxon>Acanthomorphata</taxon>
        <taxon>Holocentriformes</taxon>
        <taxon>Holocentridae</taxon>
        <taxon>Myripristis</taxon>
    </lineage>
</organism>
<reference evidence="4" key="1">
    <citation type="submission" date="2019-06" db="EMBL/GenBank/DDBJ databases">
        <authorList>
            <consortium name="Wellcome Sanger Institute Data Sharing"/>
        </authorList>
    </citation>
    <scope>NUCLEOTIDE SEQUENCE [LARGE SCALE GENOMIC DNA]</scope>
</reference>
<dbReference type="SUPFAM" id="SSF56496">
    <property type="entry name" value="Fibrinogen C-terminal domain-like"/>
    <property type="match status" value="1"/>
</dbReference>
<gene>
    <name evidence="4" type="primary">MFAP4</name>
</gene>
<dbReference type="GO" id="GO:0048251">
    <property type="term" value="P:elastic fiber assembly"/>
    <property type="evidence" value="ECO:0007669"/>
    <property type="project" value="TreeGrafter"/>
</dbReference>
<proteinExistence type="predicted"/>
<dbReference type="InterPro" id="IPR014716">
    <property type="entry name" value="Fibrinogen_a/b/g_C_1"/>
</dbReference>
<name>A0A667XUL4_9TELE</name>
<feature type="chain" id="PRO_5025431399" evidence="2">
    <location>
        <begin position="26"/>
        <end position="246"/>
    </location>
</feature>
<dbReference type="Gene3D" id="4.10.530.10">
    <property type="entry name" value="Gamma-fibrinogen Carboxyl Terminal Fragment, domain 2"/>
    <property type="match status" value="1"/>
</dbReference>
<sequence length="246" mass="28128">MQVIYFKLAILCYAITAVLPARVHCSPRCDISLTVDCDEIYKNISTKSSVYTIYPGITPVQVFCDMDTDGGKWTVIQRRMDGTVNFYRPWKQYKVGFGNGSGEYWLGLENMHLLTKKRRYELRVDMEDFGGNKVFAKYSSFSVGSEADGYKLHVSGFTNGGAGDSLLYHNRHKFSTFDKDQDAWSKNCASTYYGAFWYKSCHTANINGVYLWGTTSHFATGVVWYTWKGYYYSLKAIKGDWHRLAA</sequence>
<dbReference type="FunCoup" id="A0A667XUL4">
    <property type="interactions" value="353"/>
</dbReference>
<protein>
    <submittedName>
        <fullName evidence="4">Microfibril associated protein 4</fullName>
    </submittedName>
</protein>
<feature type="signal peptide" evidence="2">
    <location>
        <begin position="1"/>
        <end position="25"/>
    </location>
</feature>
<keyword evidence="1" id="KW-1015">Disulfide bond</keyword>
<dbReference type="PANTHER" id="PTHR19143">
    <property type="entry name" value="FIBRINOGEN/TENASCIN/ANGIOPOEITIN"/>
    <property type="match status" value="1"/>
</dbReference>
<dbReference type="FunFam" id="3.90.215.10:FF:000001">
    <property type="entry name" value="Tenascin isoform 1"/>
    <property type="match status" value="1"/>
</dbReference>
<reference evidence="4" key="2">
    <citation type="submission" date="2025-08" db="UniProtKB">
        <authorList>
            <consortium name="Ensembl"/>
        </authorList>
    </citation>
    <scope>IDENTIFICATION</scope>
</reference>
<dbReference type="InterPro" id="IPR036056">
    <property type="entry name" value="Fibrinogen-like_C"/>
</dbReference>
<keyword evidence="2" id="KW-0732">Signal</keyword>
<dbReference type="Proteomes" id="UP000472263">
    <property type="component" value="Chromosome 8"/>
</dbReference>
<evidence type="ECO:0000313" key="5">
    <source>
        <dbReference type="Proteomes" id="UP000472263"/>
    </source>
</evidence>